<accession>A0A3E3INF3</accession>
<feature type="site" description="Contributes to redox potential value" evidence="9">
    <location>
        <position position="32"/>
    </location>
</feature>
<dbReference type="PROSITE" id="PS51352">
    <property type="entry name" value="THIOREDOXIN_2"/>
    <property type="match status" value="1"/>
</dbReference>
<dbReference type="EMBL" id="QVLV01000005">
    <property type="protein sequence ID" value="RGE61749.1"/>
    <property type="molecule type" value="Genomic_DNA"/>
</dbReference>
<dbReference type="GO" id="GO:0015035">
    <property type="term" value="F:protein-disulfide reductase activity"/>
    <property type="evidence" value="ECO:0007669"/>
    <property type="project" value="UniProtKB-UniRule"/>
</dbReference>
<feature type="disulfide bond" description="Redox-active" evidence="10">
    <location>
        <begin position="31"/>
        <end position="34"/>
    </location>
</feature>
<dbReference type="Gene3D" id="3.40.30.10">
    <property type="entry name" value="Glutaredoxin"/>
    <property type="match status" value="1"/>
</dbReference>
<dbReference type="EMBL" id="QVLU01000020">
    <property type="protein sequence ID" value="RGE68552.1"/>
    <property type="molecule type" value="Genomic_DNA"/>
</dbReference>
<evidence type="ECO:0000256" key="6">
    <source>
        <dbReference type="ARBA" id="ARBA00023284"/>
    </source>
</evidence>
<evidence type="ECO:0000256" key="2">
    <source>
        <dbReference type="ARBA" id="ARBA00020570"/>
    </source>
</evidence>
<organism evidence="13 15">
    <name type="scientific">Eisenbergiella massiliensis</name>
    <dbReference type="NCBI Taxonomy" id="1720294"/>
    <lineage>
        <taxon>Bacteria</taxon>
        <taxon>Bacillati</taxon>
        <taxon>Bacillota</taxon>
        <taxon>Clostridia</taxon>
        <taxon>Lachnospirales</taxon>
        <taxon>Lachnospiraceae</taxon>
        <taxon>Eisenbergiella</taxon>
    </lineage>
</organism>
<proteinExistence type="inferred from homology"/>
<sequence>MSVTTIGKANFEKEVLQSDLPVMVDFWAPWCGYCRRLSPVVDQLDGAYEGRLVIGKINIDDEPELAEKYTVETIPTLMLFQKGKEPAVIIAPQSRGQVTEWLKENGVE</sequence>
<dbReference type="Proteomes" id="UP000261166">
    <property type="component" value="Unassembled WGS sequence"/>
</dbReference>
<dbReference type="RefSeq" id="WP_025487704.1">
    <property type="nucleotide sequence ID" value="NZ_CALBAU010000115.1"/>
</dbReference>
<gene>
    <name evidence="13" type="primary">trxA</name>
    <name evidence="13" type="ORF">DWY69_20230</name>
    <name evidence="12" type="ORF">DXC51_09370</name>
</gene>
<dbReference type="PIRSF" id="PIRSF000077">
    <property type="entry name" value="Thioredoxin"/>
    <property type="match status" value="1"/>
</dbReference>
<dbReference type="PRINTS" id="PR00421">
    <property type="entry name" value="THIOREDOXIN"/>
</dbReference>
<feature type="site" description="Contributes to redox potential value" evidence="9">
    <location>
        <position position="33"/>
    </location>
</feature>
<evidence type="ECO:0000256" key="8">
    <source>
        <dbReference type="PIRNR" id="PIRNR000077"/>
    </source>
</evidence>
<dbReference type="AlphaFoldDB" id="A0A3E3INF3"/>
<dbReference type="NCBIfam" id="TIGR01068">
    <property type="entry name" value="thioredoxin"/>
    <property type="match status" value="1"/>
</dbReference>
<protein>
    <recommendedName>
        <fullName evidence="2 7">Thioredoxin</fullName>
    </recommendedName>
</protein>
<dbReference type="PROSITE" id="PS00194">
    <property type="entry name" value="THIOREDOXIN_1"/>
    <property type="match status" value="1"/>
</dbReference>
<dbReference type="CDD" id="cd02947">
    <property type="entry name" value="TRX_family"/>
    <property type="match status" value="1"/>
</dbReference>
<evidence type="ECO:0000256" key="5">
    <source>
        <dbReference type="ARBA" id="ARBA00023157"/>
    </source>
</evidence>
<dbReference type="FunFam" id="3.40.30.10:FF:000001">
    <property type="entry name" value="Thioredoxin"/>
    <property type="match status" value="1"/>
</dbReference>
<dbReference type="SUPFAM" id="SSF52833">
    <property type="entry name" value="Thioredoxin-like"/>
    <property type="match status" value="1"/>
</dbReference>
<evidence type="ECO:0000256" key="10">
    <source>
        <dbReference type="PIRSR" id="PIRSR000077-4"/>
    </source>
</evidence>
<evidence type="ECO:0000313" key="12">
    <source>
        <dbReference type="EMBL" id="RGE61749.1"/>
    </source>
</evidence>
<keyword evidence="14" id="KW-1185">Reference proteome</keyword>
<dbReference type="PANTHER" id="PTHR45663:SF11">
    <property type="entry name" value="GEO12009P1"/>
    <property type="match status" value="1"/>
</dbReference>
<feature type="site" description="Deprotonates C-terminal active site Cys" evidence="9">
    <location>
        <position position="25"/>
    </location>
</feature>
<dbReference type="InterPro" id="IPR005746">
    <property type="entry name" value="Thioredoxin"/>
</dbReference>
<dbReference type="InterPro" id="IPR013766">
    <property type="entry name" value="Thioredoxin_domain"/>
</dbReference>
<keyword evidence="6 10" id="KW-0676">Redox-active center</keyword>
<keyword evidence="3" id="KW-0813">Transport</keyword>
<dbReference type="Proteomes" id="UP000260812">
    <property type="component" value="Unassembled WGS sequence"/>
</dbReference>
<dbReference type="InterPro" id="IPR017937">
    <property type="entry name" value="Thioredoxin_CS"/>
</dbReference>
<evidence type="ECO:0000313" key="14">
    <source>
        <dbReference type="Proteomes" id="UP000260812"/>
    </source>
</evidence>
<evidence type="ECO:0000256" key="4">
    <source>
        <dbReference type="ARBA" id="ARBA00022982"/>
    </source>
</evidence>
<feature type="domain" description="Thioredoxin" evidence="11">
    <location>
        <begin position="1"/>
        <end position="107"/>
    </location>
</feature>
<dbReference type="Pfam" id="PF00085">
    <property type="entry name" value="Thioredoxin"/>
    <property type="match status" value="1"/>
</dbReference>
<name>A0A3E3INF3_9FIRM</name>
<dbReference type="PANTHER" id="PTHR45663">
    <property type="entry name" value="GEO12009P1"/>
    <property type="match status" value="1"/>
</dbReference>
<evidence type="ECO:0000256" key="9">
    <source>
        <dbReference type="PIRSR" id="PIRSR000077-1"/>
    </source>
</evidence>
<evidence type="ECO:0000259" key="11">
    <source>
        <dbReference type="PROSITE" id="PS51352"/>
    </source>
</evidence>
<evidence type="ECO:0000256" key="1">
    <source>
        <dbReference type="ARBA" id="ARBA00008987"/>
    </source>
</evidence>
<reference evidence="13 15" key="1">
    <citation type="submission" date="2018-08" db="EMBL/GenBank/DDBJ databases">
        <title>A genome reference for cultivated species of the human gut microbiota.</title>
        <authorList>
            <person name="Zou Y."/>
            <person name="Xue W."/>
            <person name="Luo G."/>
        </authorList>
    </citation>
    <scope>NUCLEOTIDE SEQUENCE [LARGE SCALE GENOMIC DNA]</scope>
    <source>
        <strain evidence="13 15">AF26-4BH</strain>
        <strain evidence="12">TF05-5AC</strain>
    </source>
</reference>
<dbReference type="OrthoDB" id="9790390at2"/>
<comment type="caution">
    <text evidence="13">The sequence shown here is derived from an EMBL/GenBank/DDBJ whole genome shotgun (WGS) entry which is preliminary data.</text>
</comment>
<evidence type="ECO:0000313" key="13">
    <source>
        <dbReference type="EMBL" id="RGE68552.1"/>
    </source>
</evidence>
<dbReference type="GO" id="GO:0005737">
    <property type="term" value="C:cytoplasm"/>
    <property type="evidence" value="ECO:0007669"/>
    <property type="project" value="TreeGrafter"/>
</dbReference>
<keyword evidence="5 10" id="KW-1015">Disulfide bond</keyword>
<keyword evidence="4" id="KW-0249">Electron transport</keyword>
<evidence type="ECO:0000313" key="15">
    <source>
        <dbReference type="Proteomes" id="UP000261166"/>
    </source>
</evidence>
<feature type="active site" description="Nucleophile" evidence="9">
    <location>
        <position position="34"/>
    </location>
</feature>
<evidence type="ECO:0000256" key="7">
    <source>
        <dbReference type="NCBIfam" id="TIGR01068"/>
    </source>
</evidence>
<dbReference type="InterPro" id="IPR036249">
    <property type="entry name" value="Thioredoxin-like_sf"/>
</dbReference>
<comment type="similarity">
    <text evidence="1 8">Belongs to the thioredoxin family.</text>
</comment>
<evidence type="ECO:0000256" key="3">
    <source>
        <dbReference type="ARBA" id="ARBA00022448"/>
    </source>
</evidence>
<feature type="active site" description="Nucleophile" evidence="9">
    <location>
        <position position="31"/>
    </location>
</feature>
<dbReference type="GeneID" id="97987083"/>